<evidence type="ECO:0000313" key="8">
    <source>
        <dbReference type="EMBL" id="KAJ4377705.1"/>
    </source>
</evidence>
<organism evidence="8 9">
    <name type="scientific">Neocucurbitaria cava</name>
    <dbReference type="NCBI Taxonomy" id="798079"/>
    <lineage>
        <taxon>Eukaryota</taxon>
        <taxon>Fungi</taxon>
        <taxon>Dikarya</taxon>
        <taxon>Ascomycota</taxon>
        <taxon>Pezizomycotina</taxon>
        <taxon>Dothideomycetes</taxon>
        <taxon>Pleosporomycetidae</taxon>
        <taxon>Pleosporales</taxon>
        <taxon>Pleosporineae</taxon>
        <taxon>Cucurbitariaceae</taxon>
        <taxon>Neocucurbitaria</taxon>
    </lineage>
</organism>
<dbReference type="InterPro" id="IPR027640">
    <property type="entry name" value="Kinesin-like_fam"/>
</dbReference>
<evidence type="ECO:0000259" key="7">
    <source>
        <dbReference type="PROSITE" id="PS50067"/>
    </source>
</evidence>
<dbReference type="Proteomes" id="UP001140560">
    <property type="component" value="Unassembled WGS sequence"/>
</dbReference>
<dbReference type="Pfam" id="PF00225">
    <property type="entry name" value="Kinesin"/>
    <property type="match status" value="1"/>
</dbReference>
<dbReference type="GO" id="GO:0005524">
    <property type="term" value="F:ATP binding"/>
    <property type="evidence" value="ECO:0007669"/>
    <property type="project" value="UniProtKB-UniRule"/>
</dbReference>
<name>A0A9W9CR76_9PLEO</name>
<keyword evidence="9" id="KW-1185">Reference proteome</keyword>
<evidence type="ECO:0000256" key="6">
    <source>
        <dbReference type="SAM" id="MobiDB-lite"/>
    </source>
</evidence>
<dbReference type="FunFam" id="3.40.850.10:FF:000091">
    <property type="entry name" value="Kinesin family protein"/>
    <property type="match status" value="1"/>
</dbReference>
<dbReference type="PROSITE" id="PS50067">
    <property type="entry name" value="KINESIN_MOTOR_2"/>
    <property type="match status" value="1"/>
</dbReference>
<dbReference type="OrthoDB" id="123929at2759"/>
<dbReference type="InterPro" id="IPR001752">
    <property type="entry name" value="Kinesin_motor_dom"/>
</dbReference>
<dbReference type="GO" id="GO:0005871">
    <property type="term" value="C:kinesin complex"/>
    <property type="evidence" value="ECO:0007669"/>
    <property type="project" value="TreeGrafter"/>
</dbReference>
<gene>
    <name evidence="8" type="ORF">N0V83_000534</name>
</gene>
<dbReference type="SMART" id="SM00129">
    <property type="entry name" value="KISc"/>
    <property type="match status" value="1"/>
</dbReference>
<evidence type="ECO:0000313" key="9">
    <source>
        <dbReference type="Proteomes" id="UP001140560"/>
    </source>
</evidence>
<comment type="similarity">
    <text evidence="5">Belongs to the TRAFAC class myosin-kinesin ATPase superfamily. Kinesin family.</text>
</comment>
<dbReference type="AlphaFoldDB" id="A0A9W9CR76"/>
<dbReference type="Gene3D" id="3.40.850.10">
    <property type="entry name" value="Kinesin motor domain"/>
    <property type="match status" value="1"/>
</dbReference>
<dbReference type="GO" id="GO:0007018">
    <property type="term" value="P:microtubule-based movement"/>
    <property type="evidence" value="ECO:0007669"/>
    <property type="project" value="InterPro"/>
</dbReference>
<proteinExistence type="inferred from homology"/>
<dbReference type="InterPro" id="IPR027417">
    <property type="entry name" value="P-loop_NTPase"/>
</dbReference>
<dbReference type="GO" id="GO:0016887">
    <property type="term" value="F:ATP hydrolysis activity"/>
    <property type="evidence" value="ECO:0007669"/>
    <property type="project" value="TreeGrafter"/>
</dbReference>
<feature type="binding site" evidence="5">
    <location>
        <begin position="106"/>
        <end position="113"/>
    </location>
    <ligand>
        <name>ATP</name>
        <dbReference type="ChEBI" id="CHEBI:30616"/>
    </ligand>
</feature>
<dbReference type="GO" id="GO:0005874">
    <property type="term" value="C:microtubule"/>
    <property type="evidence" value="ECO:0007669"/>
    <property type="project" value="UniProtKB-KW"/>
</dbReference>
<feature type="region of interest" description="Disordered" evidence="6">
    <location>
        <begin position="630"/>
        <end position="654"/>
    </location>
</feature>
<comment type="caution">
    <text evidence="8">The sequence shown here is derived from an EMBL/GenBank/DDBJ whole genome shotgun (WGS) entry which is preliminary data.</text>
</comment>
<evidence type="ECO:0000256" key="4">
    <source>
        <dbReference type="ARBA" id="ARBA00023175"/>
    </source>
</evidence>
<dbReference type="SUPFAM" id="SSF52540">
    <property type="entry name" value="P-loop containing nucleoside triphosphate hydrolases"/>
    <property type="match status" value="1"/>
</dbReference>
<keyword evidence="4 5" id="KW-0505">Motor protein</keyword>
<dbReference type="EMBL" id="JAPEUY010000001">
    <property type="protein sequence ID" value="KAJ4377705.1"/>
    <property type="molecule type" value="Genomic_DNA"/>
</dbReference>
<dbReference type="GO" id="GO:0008017">
    <property type="term" value="F:microtubule binding"/>
    <property type="evidence" value="ECO:0007669"/>
    <property type="project" value="InterPro"/>
</dbReference>
<evidence type="ECO:0000256" key="1">
    <source>
        <dbReference type="ARBA" id="ARBA00022701"/>
    </source>
</evidence>
<dbReference type="PANTHER" id="PTHR24115">
    <property type="entry name" value="KINESIN-RELATED"/>
    <property type="match status" value="1"/>
</dbReference>
<dbReference type="InterPro" id="IPR036961">
    <property type="entry name" value="Kinesin_motor_dom_sf"/>
</dbReference>
<evidence type="ECO:0000256" key="2">
    <source>
        <dbReference type="ARBA" id="ARBA00022741"/>
    </source>
</evidence>
<feature type="domain" description="Kinesin motor" evidence="7">
    <location>
        <begin position="13"/>
        <end position="457"/>
    </location>
</feature>
<keyword evidence="2 5" id="KW-0547">Nucleotide-binding</keyword>
<feature type="compositionally biased region" description="Basic and acidic residues" evidence="6">
    <location>
        <begin position="641"/>
        <end position="653"/>
    </location>
</feature>
<protein>
    <recommendedName>
        <fullName evidence="7">Kinesin motor domain-containing protein</fullName>
    </recommendedName>
</protein>
<reference evidence="8" key="1">
    <citation type="submission" date="2022-10" db="EMBL/GenBank/DDBJ databases">
        <title>Tapping the CABI collections for fungal endophytes: first genome assemblies for Collariella, Neodidymelliopsis, Ascochyta clinopodiicola, Didymella pomorum, Didymosphaeria variabile, Neocosmospora piperis and Neocucurbitaria cava.</title>
        <authorList>
            <person name="Hill R."/>
        </authorList>
    </citation>
    <scope>NUCLEOTIDE SEQUENCE</scope>
    <source>
        <strain evidence="8">IMI 356814</strain>
    </source>
</reference>
<dbReference type="PRINTS" id="PR00380">
    <property type="entry name" value="KINESINHEAVY"/>
</dbReference>
<accession>A0A9W9CR76</accession>
<dbReference type="GO" id="GO:0003777">
    <property type="term" value="F:microtubule motor activity"/>
    <property type="evidence" value="ECO:0007669"/>
    <property type="project" value="InterPro"/>
</dbReference>
<dbReference type="PANTHER" id="PTHR24115:SF1008">
    <property type="entry name" value="KINESIN-LIKE PROTEIN SUBITO"/>
    <property type="match status" value="1"/>
</dbReference>
<keyword evidence="1" id="KW-0493">Microtubule</keyword>
<dbReference type="GO" id="GO:0005634">
    <property type="term" value="C:nucleus"/>
    <property type="evidence" value="ECO:0007669"/>
    <property type="project" value="TreeGrafter"/>
</dbReference>
<keyword evidence="3 5" id="KW-0067">ATP-binding</keyword>
<evidence type="ECO:0000256" key="3">
    <source>
        <dbReference type="ARBA" id="ARBA00022840"/>
    </source>
</evidence>
<evidence type="ECO:0000256" key="5">
    <source>
        <dbReference type="PROSITE-ProRule" id="PRU00283"/>
    </source>
</evidence>
<sequence length="662" mass="73065">MAMEPPPRPSSSLFDVFLRLRPSRAAQARFLSVEEGEGSHPTHITIKPPSCDNRKRAIERFAFTQVFEEDARQMDLFKGTGVVPMIEGVLGAPGHRGRDGLLATLGVTGSGKSHTILGTKTQRGLVQMTLDVVFQTCEGRLVQSFYGAPAFSSLAAADVSEAHMFTATAYLDALYGDNQSERFPSRAQTPMPDCSIFSMGGTSRSNKIPRPSALPQSPSVADINIPADPSAEYAIVFSMYEVYNDRIFDLLSGTTTKNKHPNVKRRALLFKSTEQSPDRKVVAGLTKIICGSFEEAMMVLETGLMERKVAGTGSNAVSSRSHGFFCVEVKKRDAQQKGPWSSSNLTIVDLAGSERARNAKTAGETLAEAGKINESLMYLGQCMQMQSDNQGGSKNIVPFRQCKLTELLFSNSFPSSNRHAQNHHQPQKSIMVVTADPQGDFNATSQILRYSALAREVTVPRIPSTTSTILSGAPLKHPSTTTSSGRTTPSAVLEELEQANFEIARLSAEMEIFALRLSEETTRRKAAESSWAAAEDHMADLEEEIREECYLEMETAVEQERRRWQTALDNEQDNQQAHLDSKIDVVIKATKAQMRQEVKVYEDPDPMLQARLDELERENEMLRAKLEARERGTQSICQPGQKDESAQVEEVGRPGEYIGVWG</sequence>